<evidence type="ECO:0000313" key="1">
    <source>
        <dbReference type="EMBL" id="THU87396.1"/>
    </source>
</evidence>
<dbReference type="Proteomes" id="UP000297245">
    <property type="component" value="Unassembled WGS sequence"/>
</dbReference>
<sequence>MKYLGKMWTKNKSSRRRNFLIFTYEFGDRRRTPFLRFTRTAYRVKLIGIDGPSGSHIAMTYRGRDAHAVLLSSAINLHCWRALFRHGNGISCYIHIRTI</sequence>
<name>A0A4S8LEI7_DENBC</name>
<dbReference type="EMBL" id="ML179452">
    <property type="protein sequence ID" value="THU87396.1"/>
    <property type="molecule type" value="Genomic_DNA"/>
</dbReference>
<evidence type="ECO:0000313" key="2">
    <source>
        <dbReference type="Proteomes" id="UP000297245"/>
    </source>
</evidence>
<reference evidence="1 2" key="1">
    <citation type="journal article" date="2019" name="Nat. Ecol. Evol.">
        <title>Megaphylogeny resolves global patterns of mushroom evolution.</title>
        <authorList>
            <person name="Varga T."/>
            <person name="Krizsan K."/>
            <person name="Foldi C."/>
            <person name="Dima B."/>
            <person name="Sanchez-Garcia M."/>
            <person name="Sanchez-Ramirez S."/>
            <person name="Szollosi G.J."/>
            <person name="Szarkandi J.G."/>
            <person name="Papp V."/>
            <person name="Albert L."/>
            <person name="Andreopoulos W."/>
            <person name="Angelini C."/>
            <person name="Antonin V."/>
            <person name="Barry K.W."/>
            <person name="Bougher N.L."/>
            <person name="Buchanan P."/>
            <person name="Buyck B."/>
            <person name="Bense V."/>
            <person name="Catcheside P."/>
            <person name="Chovatia M."/>
            <person name="Cooper J."/>
            <person name="Damon W."/>
            <person name="Desjardin D."/>
            <person name="Finy P."/>
            <person name="Geml J."/>
            <person name="Haridas S."/>
            <person name="Hughes K."/>
            <person name="Justo A."/>
            <person name="Karasinski D."/>
            <person name="Kautmanova I."/>
            <person name="Kiss B."/>
            <person name="Kocsube S."/>
            <person name="Kotiranta H."/>
            <person name="LaButti K.M."/>
            <person name="Lechner B.E."/>
            <person name="Liimatainen K."/>
            <person name="Lipzen A."/>
            <person name="Lukacs Z."/>
            <person name="Mihaltcheva S."/>
            <person name="Morgado L.N."/>
            <person name="Niskanen T."/>
            <person name="Noordeloos M.E."/>
            <person name="Ohm R.A."/>
            <person name="Ortiz-Santana B."/>
            <person name="Ovrebo C."/>
            <person name="Racz N."/>
            <person name="Riley R."/>
            <person name="Savchenko A."/>
            <person name="Shiryaev A."/>
            <person name="Soop K."/>
            <person name="Spirin V."/>
            <person name="Szebenyi C."/>
            <person name="Tomsovsky M."/>
            <person name="Tulloss R.E."/>
            <person name="Uehling J."/>
            <person name="Grigoriev I.V."/>
            <person name="Vagvolgyi C."/>
            <person name="Papp T."/>
            <person name="Martin F.M."/>
            <person name="Miettinen O."/>
            <person name="Hibbett D.S."/>
            <person name="Nagy L.G."/>
        </authorList>
    </citation>
    <scope>NUCLEOTIDE SEQUENCE [LARGE SCALE GENOMIC DNA]</scope>
    <source>
        <strain evidence="1 2">CBS 962.96</strain>
    </source>
</reference>
<organism evidence="1 2">
    <name type="scientific">Dendrothele bispora (strain CBS 962.96)</name>
    <dbReference type="NCBI Taxonomy" id="1314807"/>
    <lineage>
        <taxon>Eukaryota</taxon>
        <taxon>Fungi</taxon>
        <taxon>Dikarya</taxon>
        <taxon>Basidiomycota</taxon>
        <taxon>Agaricomycotina</taxon>
        <taxon>Agaricomycetes</taxon>
        <taxon>Agaricomycetidae</taxon>
        <taxon>Agaricales</taxon>
        <taxon>Agaricales incertae sedis</taxon>
        <taxon>Dendrothele</taxon>
    </lineage>
</organism>
<protein>
    <submittedName>
        <fullName evidence="1">Uncharacterized protein</fullName>
    </submittedName>
</protein>
<keyword evidence="2" id="KW-1185">Reference proteome</keyword>
<accession>A0A4S8LEI7</accession>
<dbReference type="AlphaFoldDB" id="A0A4S8LEI7"/>
<gene>
    <name evidence="1" type="ORF">K435DRAFT_342389</name>
</gene>
<proteinExistence type="predicted"/>